<name>A0ABN5VVJ8_9ACTN</name>
<gene>
    <name evidence="1" type="ORF">SGFS_078620</name>
</gene>
<evidence type="ECO:0000313" key="2">
    <source>
        <dbReference type="Proteomes" id="UP001321542"/>
    </source>
</evidence>
<accession>A0ABN5VVJ8</accession>
<reference evidence="1 2" key="2">
    <citation type="journal article" date="2023" name="ChemBioChem">
        <title>Acyltransferase Domain Exchange between Two Independent Type I Polyketide Synthases in the Same Producer Strain of Macrolide Antibiotics.</title>
        <authorList>
            <person name="Kudo F."/>
            <person name="Kishikawa K."/>
            <person name="Tsuboi K."/>
            <person name="Kido T."/>
            <person name="Usui T."/>
            <person name="Hashimoto J."/>
            <person name="Shin-Ya K."/>
            <person name="Miyanaga A."/>
            <person name="Eguchi T."/>
        </authorList>
    </citation>
    <scope>NUCLEOTIDE SEQUENCE [LARGE SCALE GENOMIC DNA]</scope>
    <source>
        <strain evidence="1 2">A-8890</strain>
    </source>
</reference>
<evidence type="ECO:0000313" key="1">
    <source>
        <dbReference type="EMBL" id="BBC36568.1"/>
    </source>
</evidence>
<keyword evidence="2" id="KW-1185">Reference proteome</keyword>
<reference evidence="1 2" key="1">
    <citation type="journal article" date="2010" name="ChemBioChem">
        <title>Cloning and characterization of the biosynthetic gene cluster of 16-membered macrolide antibiotic FD-891: involvement of a dual functional cytochrome P450 monooxygenase catalyzing epoxidation and hydroxylation.</title>
        <authorList>
            <person name="Kudo F."/>
            <person name="Motegi A."/>
            <person name="Mizoue K."/>
            <person name="Eguchi T."/>
        </authorList>
    </citation>
    <scope>NUCLEOTIDE SEQUENCE [LARGE SCALE GENOMIC DNA]</scope>
    <source>
        <strain evidence="1 2">A-8890</strain>
    </source>
</reference>
<dbReference type="EMBL" id="AP018448">
    <property type="protein sequence ID" value="BBC36568.1"/>
    <property type="molecule type" value="Genomic_DNA"/>
</dbReference>
<proteinExistence type="predicted"/>
<organism evidence="1 2">
    <name type="scientific">Streptomyces graminofaciens</name>
    <dbReference type="NCBI Taxonomy" id="68212"/>
    <lineage>
        <taxon>Bacteria</taxon>
        <taxon>Bacillati</taxon>
        <taxon>Actinomycetota</taxon>
        <taxon>Actinomycetes</taxon>
        <taxon>Kitasatosporales</taxon>
        <taxon>Streptomycetaceae</taxon>
        <taxon>Streptomyces</taxon>
    </lineage>
</organism>
<protein>
    <submittedName>
        <fullName evidence="1">Uncharacterized protein</fullName>
    </submittedName>
</protein>
<sequence>MSSADPIHERSLCALEGQSAAGEFETLFRAGAIVPQTFGLVPLSLIEAALGPQGQEQTDKG</sequence>
<dbReference type="Proteomes" id="UP001321542">
    <property type="component" value="Chromosome"/>
</dbReference>